<dbReference type="GO" id="GO:0009432">
    <property type="term" value="P:SOS response"/>
    <property type="evidence" value="ECO:0007669"/>
    <property type="project" value="TreeGrafter"/>
</dbReference>
<dbReference type="Proteomes" id="UP000001399">
    <property type="component" value="Chromosome"/>
</dbReference>
<dbReference type="Pfam" id="PF21068">
    <property type="entry name" value="ATPgraspMvdD"/>
    <property type="match status" value="1"/>
</dbReference>
<evidence type="ECO:0000313" key="4">
    <source>
        <dbReference type="Proteomes" id="UP000001399"/>
    </source>
</evidence>
<gene>
    <name evidence="3" type="ordered locus">Rvan_2759</name>
</gene>
<dbReference type="GO" id="GO:0005737">
    <property type="term" value="C:cytoplasm"/>
    <property type="evidence" value="ECO:0007669"/>
    <property type="project" value="TreeGrafter"/>
</dbReference>
<protein>
    <submittedName>
        <fullName evidence="3">RimK domain protein ATP-grasp</fullName>
    </submittedName>
</protein>
<reference evidence="4" key="1">
    <citation type="journal article" date="2011" name="J. Bacteriol.">
        <title>Genome sequences of eight morphologically diverse alphaproteobacteria.</title>
        <authorList>
            <consortium name="US DOE Joint Genome Institute"/>
            <person name="Brown P.J."/>
            <person name="Kysela D.T."/>
            <person name="Buechlein A."/>
            <person name="Hemmerich C."/>
            <person name="Brun Y.V."/>
        </authorList>
    </citation>
    <scope>NUCLEOTIDE SEQUENCE [LARGE SCALE GENOMIC DNA]</scope>
    <source>
        <strain evidence="4">ATCC 17100 / ATH 3.1.1 / DSM 162 / LMG 4299</strain>
    </source>
</reference>
<dbReference type="GO" id="GO:0005524">
    <property type="term" value="F:ATP binding"/>
    <property type="evidence" value="ECO:0007669"/>
    <property type="project" value="UniProtKB-UniRule"/>
</dbReference>
<name>E3I844_RHOVT</name>
<dbReference type="eggNOG" id="COG0189">
    <property type="taxonomic scope" value="Bacteria"/>
</dbReference>
<dbReference type="STRING" id="648757.Rvan_2759"/>
<evidence type="ECO:0000256" key="1">
    <source>
        <dbReference type="PROSITE-ProRule" id="PRU00409"/>
    </source>
</evidence>
<dbReference type="KEGG" id="rva:Rvan_2759"/>
<keyword evidence="4" id="KW-1185">Reference proteome</keyword>
<dbReference type="OrthoDB" id="9786585at2"/>
<dbReference type="RefSeq" id="WP_013420345.1">
    <property type="nucleotide sequence ID" value="NC_014664.1"/>
</dbReference>
<accession>E3I844</accession>
<keyword evidence="1" id="KW-0067">ATP-binding</keyword>
<dbReference type="SUPFAM" id="SSF56059">
    <property type="entry name" value="Glutathione synthetase ATP-binding domain-like"/>
    <property type="match status" value="1"/>
</dbReference>
<organism evidence="3 4">
    <name type="scientific">Rhodomicrobium vannielii (strain ATCC 17100 / DSM 162 / LMG 4299 / NCIMB 10020 / ATH 3.1.1)</name>
    <dbReference type="NCBI Taxonomy" id="648757"/>
    <lineage>
        <taxon>Bacteria</taxon>
        <taxon>Pseudomonadati</taxon>
        <taxon>Pseudomonadota</taxon>
        <taxon>Alphaproteobacteria</taxon>
        <taxon>Hyphomicrobiales</taxon>
        <taxon>Hyphomicrobiaceae</taxon>
        <taxon>Rhodomicrobium</taxon>
    </lineage>
</organism>
<dbReference type="EMBL" id="CP002292">
    <property type="protein sequence ID" value="ADP71970.1"/>
    <property type="molecule type" value="Genomic_DNA"/>
</dbReference>
<dbReference type="Pfam" id="PF08443">
    <property type="entry name" value="RimK"/>
    <property type="match status" value="1"/>
</dbReference>
<feature type="domain" description="ATP-grasp" evidence="2">
    <location>
        <begin position="131"/>
        <end position="319"/>
    </location>
</feature>
<dbReference type="HOGENOM" id="CLU_055286_0_1_5"/>
<dbReference type="Gene3D" id="3.30.470.20">
    <property type="entry name" value="ATP-grasp fold, B domain"/>
    <property type="match status" value="1"/>
</dbReference>
<dbReference type="PROSITE" id="PS50975">
    <property type="entry name" value="ATP_GRASP"/>
    <property type="match status" value="1"/>
</dbReference>
<dbReference type="InterPro" id="IPR013651">
    <property type="entry name" value="ATP-grasp_RimK-type"/>
</dbReference>
<dbReference type="GO" id="GO:0046872">
    <property type="term" value="F:metal ion binding"/>
    <property type="evidence" value="ECO:0007669"/>
    <property type="project" value="InterPro"/>
</dbReference>
<dbReference type="AlphaFoldDB" id="E3I844"/>
<dbReference type="InterPro" id="IPR048936">
    <property type="entry name" value="MvdD-like_ATPgrasp"/>
</dbReference>
<dbReference type="PANTHER" id="PTHR21621:SF0">
    <property type="entry name" value="BETA-CITRYLGLUTAMATE SYNTHASE B-RELATED"/>
    <property type="match status" value="1"/>
</dbReference>
<sequence>MAGKILIVTGEFDSTADLMVVCLRARNIPFERFHPQDIPRDATISLSYGPDRAPVATLRDLSGPVEWSQFSSVWYRRPEPFSLAKTLTPEEQEFAWHECTAVVQGLYRAFDAFWVNHPDKIRVAESKPLQLTLAHKLGFAIPRTLFTNDPEALGRFFEECKGRVVYKSMTQGVLGKSGQQSVYTSRLTAEHVQQADLLKNSPGLFQQEITKACDLRITVIGDRVFPVEIRSQSNPESIVDWRRGEVPRMEHKPHQLPAEIERRCLALNERLGLNYSAIDMILTPDGEYVFLEINPTGQFGWIQDVTGLPLIDTLADLLVGEGA</sequence>
<evidence type="ECO:0000313" key="3">
    <source>
        <dbReference type="EMBL" id="ADP71970.1"/>
    </source>
</evidence>
<dbReference type="PANTHER" id="PTHR21621">
    <property type="entry name" value="RIBOSOMAL PROTEIN S6 MODIFICATION PROTEIN"/>
    <property type="match status" value="1"/>
</dbReference>
<dbReference type="InterPro" id="IPR011761">
    <property type="entry name" value="ATP-grasp"/>
</dbReference>
<proteinExistence type="predicted"/>
<evidence type="ECO:0000259" key="2">
    <source>
        <dbReference type="PROSITE" id="PS50975"/>
    </source>
</evidence>
<dbReference type="GO" id="GO:0018169">
    <property type="term" value="F:ribosomal S6-glutamic acid ligase activity"/>
    <property type="evidence" value="ECO:0007669"/>
    <property type="project" value="TreeGrafter"/>
</dbReference>
<keyword evidence="1" id="KW-0547">Nucleotide-binding</keyword>